<keyword evidence="3" id="KW-1185">Reference proteome</keyword>
<evidence type="ECO:0000313" key="2">
    <source>
        <dbReference type="EnsemblPlants" id="ONIVA08G17980.1"/>
    </source>
</evidence>
<proteinExistence type="predicted"/>
<feature type="compositionally biased region" description="Polar residues" evidence="1">
    <location>
        <begin position="1"/>
        <end position="20"/>
    </location>
</feature>
<dbReference type="HOGENOM" id="CLU_2007634_0_0_1"/>
<name>A0A0E0ICM2_ORYNI</name>
<evidence type="ECO:0000256" key="1">
    <source>
        <dbReference type="SAM" id="MobiDB-lite"/>
    </source>
</evidence>
<sequence>MSEASTATADDNAMVANQATAVPAGRSPSSPVSFTTATGGTTTGSTGGEGETTTGSGSGDGRALLSLPHWPLPLPSLPQILQHHSRAVARMQHSDGECLDVNCLLHHQEKQYGGTRLVDGTTEE</sequence>
<feature type="region of interest" description="Disordered" evidence="1">
    <location>
        <begin position="1"/>
        <end position="68"/>
    </location>
</feature>
<protein>
    <submittedName>
        <fullName evidence="2">Uncharacterized protein</fullName>
    </submittedName>
</protein>
<organism evidence="2">
    <name type="scientific">Oryza nivara</name>
    <name type="common">Indian wild rice</name>
    <name type="synonym">Oryza sativa f. spontanea</name>
    <dbReference type="NCBI Taxonomy" id="4536"/>
    <lineage>
        <taxon>Eukaryota</taxon>
        <taxon>Viridiplantae</taxon>
        <taxon>Streptophyta</taxon>
        <taxon>Embryophyta</taxon>
        <taxon>Tracheophyta</taxon>
        <taxon>Spermatophyta</taxon>
        <taxon>Magnoliopsida</taxon>
        <taxon>Liliopsida</taxon>
        <taxon>Poales</taxon>
        <taxon>Poaceae</taxon>
        <taxon>BOP clade</taxon>
        <taxon>Oryzoideae</taxon>
        <taxon>Oryzeae</taxon>
        <taxon>Oryzinae</taxon>
        <taxon>Oryza</taxon>
    </lineage>
</organism>
<dbReference type="EnsemblPlants" id="ONIVA08G17980.1">
    <property type="protein sequence ID" value="ONIVA08G17980.1"/>
    <property type="gene ID" value="ONIVA08G17980"/>
</dbReference>
<dbReference type="Gramene" id="ONIVA08G17980.1">
    <property type="protein sequence ID" value="ONIVA08G17980.1"/>
    <property type="gene ID" value="ONIVA08G17980"/>
</dbReference>
<dbReference type="AlphaFoldDB" id="A0A0E0ICM2"/>
<evidence type="ECO:0000313" key="3">
    <source>
        <dbReference type="Proteomes" id="UP000006591"/>
    </source>
</evidence>
<reference evidence="2" key="1">
    <citation type="submission" date="2015-04" db="UniProtKB">
        <authorList>
            <consortium name="EnsemblPlants"/>
        </authorList>
    </citation>
    <scope>IDENTIFICATION</scope>
    <source>
        <strain evidence="2">SL10</strain>
    </source>
</reference>
<feature type="compositionally biased region" description="Gly residues" evidence="1">
    <location>
        <begin position="41"/>
        <end position="60"/>
    </location>
</feature>
<dbReference type="Proteomes" id="UP000006591">
    <property type="component" value="Chromosome 8"/>
</dbReference>
<accession>A0A0E0ICM2</accession>
<reference evidence="2" key="2">
    <citation type="submission" date="2018-04" db="EMBL/GenBank/DDBJ databases">
        <title>OnivRS2 (Oryza nivara Reference Sequence Version 2).</title>
        <authorList>
            <person name="Zhang J."/>
            <person name="Kudrna D."/>
            <person name="Lee S."/>
            <person name="Talag J."/>
            <person name="Rajasekar S."/>
            <person name="Welchert J."/>
            <person name="Hsing Y.-I."/>
            <person name="Wing R.A."/>
        </authorList>
    </citation>
    <scope>NUCLEOTIDE SEQUENCE [LARGE SCALE GENOMIC DNA]</scope>
    <source>
        <strain evidence="2">SL10</strain>
    </source>
</reference>